<dbReference type="AlphaFoldDB" id="A0A8T0E0M9"/>
<reference evidence="10" key="2">
    <citation type="submission" date="2020-06" db="EMBL/GenBank/DDBJ databases">
        <authorList>
            <person name="Sheffer M."/>
        </authorList>
    </citation>
    <scope>NUCLEOTIDE SEQUENCE</scope>
</reference>
<dbReference type="PROSITE" id="PS00134">
    <property type="entry name" value="TRYPSIN_HIS"/>
    <property type="match status" value="1"/>
</dbReference>
<feature type="region of interest" description="Disordered" evidence="7">
    <location>
        <begin position="114"/>
        <end position="133"/>
    </location>
</feature>
<dbReference type="InterPro" id="IPR009003">
    <property type="entry name" value="Peptidase_S1_PA"/>
</dbReference>
<dbReference type="PANTHER" id="PTHR24252:SF7">
    <property type="entry name" value="HYALIN"/>
    <property type="match status" value="1"/>
</dbReference>
<evidence type="ECO:0000256" key="6">
    <source>
        <dbReference type="RuleBase" id="RU363034"/>
    </source>
</evidence>
<evidence type="ECO:0000256" key="4">
    <source>
        <dbReference type="ARBA" id="ARBA00023157"/>
    </source>
</evidence>
<feature type="domain" description="C2H2-type" evidence="8">
    <location>
        <begin position="35"/>
        <end position="64"/>
    </location>
</feature>
<sequence>MVMCYICSKNFSLNKNLYEHLRNRHKVSPEVPGKIPCSFRCESKFRTHKELRSHLESVHNHPVECEIYEFHDFETFETWKKRYEETTGYGYTLRVSERVLRSGEAKSHYICHRSGVHKSESKGQRRLKKGGSNKIGTTCPSILEVSRSLADGSIKVIFWKTHIGHEADSVHLPIHKTKNTKKLGRVAYSTQAVVGPRGATLLDNHFVTGSTLSARFIVFALPLPNRSRQFCNATLYWRERFLNWNCEAIHLLRQSGLEGQAGCRRGAYKFWLVLDPPQMLADPKTLLSMSLTCATLLGTCLLLLIRGVAPDDGEFERCGIGPVLTGRIVGGNETEPNEWPWQASLQLTHPQFGKVGHWCGAVIIHKQWVMTAAHCILNPLFSLPQPIFWKVRVGEHNLKLTEGPEKTIQVSEVHFHPWYHAYDKDIALLKLEKELEFNDYVRAVCLPDEDAGYLGMRCIATGWGKVDFDKRGSNVLREVEIQVMDNHVCHAAYYPTYKIPIKGWHLCAGVLEGGKGTCQGDSGGPLQCLVNGKYYVAGITSFGSGCAKEGYPDIYTRVSYFADWVEEIMSRPPAGKK</sequence>
<keyword evidence="3 6" id="KW-0720">Serine protease</keyword>
<comment type="caution">
    <text evidence="10">The sequence shown here is derived from an EMBL/GenBank/DDBJ whole genome shotgun (WGS) entry which is preliminary data.</text>
</comment>
<dbReference type="PANTHER" id="PTHR24252">
    <property type="entry name" value="ACROSIN-RELATED"/>
    <property type="match status" value="1"/>
</dbReference>
<dbReference type="InterPro" id="IPR033116">
    <property type="entry name" value="TRYPSIN_SER"/>
</dbReference>
<dbReference type="CDD" id="cd00190">
    <property type="entry name" value="Tryp_SPc"/>
    <property type="match status" value="1"/>
</dbReference>
<keyword evidence="4" id="KW-1015">Disulfide bond</keyword>
<dbReference type="Gene3D" id="3.30.160.60">
    <property type="entry name" value="Classic Zinc Finger"/>
    <property type="match status" value="1"/>
</dbReference>
<dbReference type="InterPro" id="IPR001314">
    <property type="entry name" value="Peptidase_S1A"/>
</dbReference>
<evidence type="ECO:0000313" key="11">
    <source>
        <dbReference type="Proteomes" id="UP000807504"/>
    </source>
</evidence>
<name>A0A8T0E0M9_ARGBR</name>
<dbReference type="Gene3D" id="2.40.10.10">
    <property type="entry name" value="Trypsin-like serine proteases"/>
    <property type="match status" value="1"/>
</dbReference>
<dbReference type="SMART" id="SM00020">
    <property type="entry name" value="Tryp_SPc"/>
    <property type="match status" value="1"/>
</dbReference>
<feature type="domain" description="Peptidase S1" evidence="9">
    <location>
        <begin position="328"/>
        <end position="570"/>
    </location>
</feature>
<dbReference type="Pfam" id="PF00089">
    <property type="entry name" value="Trypsin"/>
    <property type="match status" value="1"/>
</dbReference>
<keyword evidence="2 6" id="KW-0378">Hydrolase</keyword>
<protein>
    <submittedName>
        <fullName evidence="10">Proclotting enzyme like protein</fullName>
    </submittedName>
</protein>
<dbReference type="SMART" id="SM00355">
    <property type="entry name" value="ZnF_C2H2"/>
    <property type="match status" value="2"/>
</dbReference>
<dbReference type="PROSITE" id="PS50157">
    <property type="entry name" value="ZINC_FINGER_C2H2_2"/>
    <property type="match status" value="2"/>
</dbReference>
<keyword evidence="11" id="KW-1185">Reference proteome</keyword>
<evidence type="ECO:0000259" key="8">
    <source>
        <dbReference type="PROSITE" id="PS50157"/>
    </source>
</evidence>
<dbReference type="SUPFAM" id="SSF50494">
    <property type="entry name" value="Trypsin-like serine proteases"/>
    <property type="match status" value="1"/>
</dbReference>
<gene>
    <name evidence="10" type="ORF">HNY73_022126</name>
</gene>
<organism evidence="10 11">
    <name type="scientific">Argiope bruennichi</name>
    <name type="common">Wasp spider</name>
    <name type="synonym">Aranea bruennichi</name>
    <dbReference type="NCBI Taxonomy" id="94029"/>
    <lineage>
        <taxon>Eukaryota</taxon>
        <taxon>Metazoa</taxon>
        <taxon>Ecdysozoa</taxon>
        <taxon>Arthropoda</taxon>
        <taxon>Chelicerata</taxon>
        <taxon>Arachnida</taxon>
        <taxon>Araneae</taxon>
        <taxon>Araneomorphae</taxon>
        <taxon>Entelegynae</taxon>
        <taxon>Araneoidea</taxon>
        <taxon>Araneidae</taxon>
        <taxon>Argiope</taxon>
    </lineage>
</organism>
<proteinExistence type="predicted"/>
<dbReference type="InterPro" id="IPR018114">
    <property type="entry name" value="TRYPSIN_HIS"/>
</dbReference>
<dbReference type="GO" id="GO:0008270">
    <property type="term" value="F:zinc ion binding"/>
    <property type="evidence" value="ECO:0007669"/>
    <property type="project" value="UniProtKB-KW"/>
</dbReference>
<reference evidence="10" key="1">
    <citation type="journal article" date="2020" name="bioRxiv">
        <title>Chromosome-level reference genome of the European wasp spider Argiope bruennichi: a resource for studies on range expansion and evolutionary adaptation.</title>
        <authorList>
            <person name="Sheffer M.M."/>
            <person name="Hoppe A."/>
            <person name="Krehenwinkel H."/>
            <person name="Uhl G."/>
            <person name="Kuss A.W."/>
            <person name="Jensen L."/>
            <person name="Jensen C."/>
            <person name="Gillespie R.G."/>
            <person name="Hoff K.J."/>
            <person name="Prost S."/>
        </authorList>
    </citation>
    <scope>NUCLEOTIDE SEQUENCE</scope>
</reference>
<keyword evidence="1 6" id="KW-0645">Protease</keyword>
<dbReference type="InterPro" id="IPR043504">
    <property type="entry name" value="Peptidase_S1_PA_chymotrypsin"/>
</dbReference>
<evidence type="ECO:0000259" key="9">
    <source>
        <dbReference type="PROSITE" id="PS50240"/>
    </source>
</evidence>
<evidence type="ECO:0000256" key="5">
    <source>
        <dbReference type="PROSITE-ProRule" id="PRU00042"/>
    </source>
</evidence>
<feature type="domain" description="C2H2-type" evidence="8">
    <location>
        <begin position="2"/>
        <end position="30"/>
    </location>
</feature>
<keyword evidence="5" id="KW-0862">Zinc</keyword>
<evidence type="ECO:0000256" key="2">
    <source>
        <dbReference type="ARBA" id="ARBA00022801"/>
    </source>
</evidence>
<dbReference type="Proteomes" id="UP000807504">
    <property type="component" value="Unassembled WGS sequence"/>
</dbReference>
<dbReference type="PROSITE" id="PS50240">
    <property type="entry name" value="TRYPSIN_DOM"/>
    <property type="match status" value="1"/>
</dbReference>
<evidence type="ECO:0000256" key="7">
    <source>
        <dbReference type="SAM" id="MobiDB-lite"/>
    </source>
</evidence>
<keyword evidence="5" id="KW-0479">Metal-binding</keyword>
<accession>A0A8T0E0M9</accession>
<evidence type="ECO:0000256" key="3">
    <source>
        <dbReference type="ARBA" id="ARBA00022825"/>
    </source>
</evidence>
<dbReference type="EMBL" id="JABXBU010002231">
    <property type="protein sequence ID" value="KAF8764003.1"/>
    <property type="molecule type" value="Genomic_DNA"/>
</dbReference>
<dbReference type="PRINTS" id="PR00722">
    <property type="entry name" value="CHYMOTRYPSIN"/>
</dbReference>
<evidence type="ECO:0000256" key="1">
    <source>
        <dbReference type="ARBA" id="ARBA00022670"/>
    </source>
</evidence>
<dbReference type="GO" id="GO:0004252">
    <property type="term" value="F:serine-type endopeptidase activity"/>
    <property type="evidence" value="ECO:0007669"/>
    <property type="project" value="InterPro"/>
</dbReference>
<dbReference type="PROSITE" id="PS00135">
    <property type="entry name" value="TRYPSIN_SER"/>
    <property type="match status" value="1"/>
</dbReference>
<dbReference type="PROSITE" id="PS00028">
    <property type="entry name" value="ZINC_FINGER_C2H2_1"/>
    <property type="match status" value="2"/>
</dbReference>
<keyword evidence="5" id="KW-0863">Zinc-finger</keyword>
<dbReference type="InterPro" id="IPR001254">
    <property type="entry name" value="Trypsin_dom"/>
</dbReference>
<evidence type="ECO:0000313" key="10">
    <source>
        <dbReference type="EMBL" id="KAF8764003.1"/>
    </source>
</evidence>
<dbReference type="FunFam" id="2.40.10.10:FF:000003">
    <property type="entry name" value="Transmembrane serine protease 3"/>
    <property type="match status" value="1"/>
</dbReference>
<dbReference type="GO" id="GO:0006508">
    <property type="term" value="P:proteolysis"/>
    <property type="evidence" value="ECO:0007669"/>
    <property type="project" value="UniProtKB-KW"/>
</dbReference>
<dbReference type="InterPro" id="IPR013087">
    <property type="entry name" value="Znf_C2H2_type"/>
</dbReference>